<dbReference type="OrthoDB" id="9132037at2"/>
<sequence>MSAADQNLKYRLTNESRQTLGVTVYRIQALRDIEIDLPGVRRRVRAGELGGFVMSERNLSQTGQAWVADQALVIQHAHVGDDALLEDKAVARNWAQVQGKSRICGQTHIAERLQIKDLILLRGDWSRPEDIKAYREFSLLSNRYVRANASRLARLAMTHLQSDEALMQWHQNLQNMLPQANWTHNQVAARAQCLESVKALKYDRVEMRKVIEQMRGHLDLAYGSVLRELSKQLASYTKHADLLVDDIALAIRYNRVLDKAGLDEGDFRLMATPEYNGPDVLDADTE</sequence>
<gene>
    <name evidence="1" type="ORF">CJP73_08405</name>
</gene>
<evidence type="ECO:0000313" key="2">
    <source>
        <dbReference type="Proteomes" id="UP000266206"/>
    </source>
</evidence>
<dbReference type="EMBL" id="NQYH01000005">
    <property type="protein sequence ID" value="RIY41156.1"/>
    <property type="molecule type" value="Genomic_DNA"/>
</dbReference>
<name>A0A3A1YUF2_9BURK</name>
<protein>
    <submittedName>
        <fullName evidence="1">Uncharacterized protein</fullName>
    </submittedName>
</protein>
<dbReference type="RefSeq" id="WP_119516146.1">
    <property type="nucleotide sequence ID" value="NZ_NQYH01000005.1"/>
</dbReference>
<accession>A0A3A1YUF2</accession>
<dbReference type="AlphaFoldDB" id="A0A3A1YUF2"/>
<organism evidence="1 2">
    <name type="scientific">Neopusillimonas maritima</name>
    <dbReference type="NCBI Taxonomy" id="2026239"/>
    <lineage>
        <taxon>Bacteria</taxon>
        <taxon>Pseudomonadati</taxon>
        <taxon>Pseudomonadota</taxon>
        <taxon>Betaproteobacteria</taxon>
        <taxon>Burkholderiales</taxon>
        <taxon>Alcaligenaceae</taxon>
        <taxon>Neopusillimonas</taxon>
    </lineage>
</organism>
<comment type="caution">
    <text evidence="1">The sequence shown here is derived from an EMBL/GenBank/DDBJ whole genome shotgun (WGS) entry which is preliminary data.</text>
</comment>
<reference evidence="1 2" key="1">
    <citation type="submission" date="2017-08" db="EMBL/GenBank/DDBJ databases">
        <title>Pusillimonas indicus sp. nov., a member of the family Alcaligenaceae isolated from surface seawater.</title>
        <authorList>
            <person name="Li J."/>
        </authorList>
    </citation>
    <scope>NUCLEOTIDE SEQUENCE [LARGE SCALE GENOMIC DNA]</scope>
    <source>
        <strain evidence="1 2">L52-1-41</strain>
    </source>
</reference>
<dbReference type="Proteomes" id="UP000266206">
    <property type="component" value="Unassembled WGS sequence"/>
</dbReference>
<evidence type="ECO:0000313" key="1">
    <source>
        <dbReference type="EMBL" id="RIY41156.1"/>
    </source>
</evidence>
<proteinExistence type="predicted"/>